<name>A0A840ZL11_9HYPH</name>
<dbReference type="PANTHER" id="PTHR43798:SF33">
    <property type="entry name" value="HYDROLASE, PUTATIVE (AFU_ORTHOLOGUE AFUA_2G14860)-RELATED"/>
    <property type="match status" value="1"/>
</dbReference>
<dbReference type="SUPFAM" id="SSF53474">
    <property type="entry name" value="alpha/beta-Hydrolases"/>
    <property type="match status" value="1"/>
</dbReference>
<dbReference type="Pfam" id="PF00561">
    <property type="entry name" value="Abhydrolase_1"/>
    <property type="match status" value="1"/>
</dbReference>
<dbReference type="Gene3D" id="3.40.50.1820">
    <property type="entry name" value="alpha/beta hydrolase"/>
    <property type="match status" value="1"/>
</dbReference>
<dbReference type="GO" id="GO:0046464">
    <property type="term" value="P:acylglycerol catabolic process"/>
    <property type="evidence" value="ECO:0007669"/>
    <property type="project" value="TreeGrafter"/>
</dbReference>
<dbReference type="InterPro" id="IPR050266">
    <property type="entry name" value="AB_hydrolase_sf"/>
</dbReference>
<dbReference type="EMBL" id="JACHOP010000009">
    <property type="protein sequence ID" value="MBB5757765.1"/>
    <property type="molecule type" value="Genomic_DNA"/>
</dbReference>
<dbReference type="RefSeq" id="WP_183569607.1">
    <property type="nucleotide sequence ID" value="NZ_JACHOP010000009.1"/>
</dbReference>
<protein>
    <submittedName>
        <fullName evidence="2">Pimeloyl-ACP methyl ester carboxylesterase</fullName>
    </submittedName>
</protein>
<organism evidence="2 3">
    <name type="scientific">Methylorubrum rhodinum</name>
    <dbReference type="NCBI Taxonomy" id="29428"/>
    <lineage>
        <taxon>Bacteria</taxon>
        <taxon>Pseudomonadati</taxon>
        <taxon>Pseudomonadota</taxon>
        <taxon>Alphaproteobacteria</taxon>
        <taxon>Hyphomicrobiales</taxon>
        <taxon>Methylobacteriaceae</taxon>
        <taxon>Methylorubrum</taxon>
    </lineage>
</organism>
<proteinExistence type="predicted"/>
<dbReference type="AlphaFoldDB" id="A0A840ZL11"/>
<comment type="caution">
    <text evidence="2">The sequence shown here is derived from an EMBL/GenBank/DDBJ whole genome shotgun (WGS) entry which is preliminary data.</text>
</comment>
<dbReference type="PANTHER" id="PTHR43798">
    <property type="entry name" value="MONOACYLGLYCEROL LIPASE"/>
    <property type="match status" value="1"/>
</dbReference>
<dbReference type="GO" id="GO:0047372">
    <property type="term" value="F:monoacylglycerol lipase activity"/>
    <property type="evidence" value="ECO:0007669"/>
    <property type="project" value="TreeGrafter"/>
</dbReference>
<keyword evidence="3" id="KW-1185">Reference proteome</keyword>
<gene>
    <name evidence="2" type="ORF">HNR00_002481</name>
</gene>
<accession>A0A840ZL11</accession>
<dbReference type="InterPro" id="IPR000073">
    <property type="entry name" value="AB_hydrolase_1"/>
</dbReference>
<evidence type="ECO:0000313" key="3">
    <source>
        <dbReference type="Proteomes" id="UP000583454"/>
    </source>
</evidence>
<sequence length="288" mass="31984">MRSSPAVFRQGDFLSYAEQQFHRIAYTEWGDRSSTHVVVCVHGLSRQGRDFDALAAVLAERGCRVVCPDLVGRGRSGRLENPDHYALPQYAADMATLIAHLGVRQIDWIGTSLGALIGMVLAATRDTPIRRLVVNDIGPFLPWSALRRIGNDLLHAPRAFPNLDAAEAYLRTIHAPFGRLTDAQWRHMAVHSFVSDPAGGVRPHYDPAIAHNFRPGLVYNVGLWRYWDRIRCPALLLRGERSDLLSPQTANEMTRRGPGATLVEIAGCGHAPALMDEQQIDLVSNWIV</sequence>
<reference evidence="2 3" key="1">
    <citation type="submission" date="2020-08" db="EMBL/GenBank/DDBJ databases">
        <title>Genomic Encyclopedia of Type Strains, Phase IV (KMG-IV): sequencing the most valuable type-strain genomes for metagenomic binning, comparative biology and taxonomic classification.</title>
        <authorList>
            <person name="Goeker M."/>
        </authorList>
    </citation>
    <scope>NUCLEOTIDE SEQUENCE [LARGE SCALE GENOMIC DNA]</scope>
    <source>
        <strain evidence="2 3">DSM 2163</strain>
    </source>
</reference>
<evidence type="ECO:0000259" key="1">
    <source>
        <dbReference type="Pfam" id="PF00561"/>
    </source>
</evidence>
<dbReference type="InterPro" id="IPR029058">
    <property type="entry name" value="AB_hydrolase_fold"/>
</dbReference>
<dbReference type="Proteomes" id="UP000583454">
    <property type="component" value="Unassembled WGS sequence"/>
</dbReference>
<dbReference type="GO" id="GO:0016020">
    <property type="term" value="C:membrane"/>
    <property type="evidence" value="ECO:0007669"/>
    <property type="project" value="TreeGrafter"/>
</dbReference>
<feature type="domain" description="AB hydrolase-1" evidence="1">
    <location>
        <begin position="37"/>
        <end position="272"/>
    </location>
</feature>
<evidence type="ECO:0000313" key="2">
    <source>
        <dbReference type="EMBL" id="MBB5757765.1"/>
    </source>
</evidence>